<evidence type="ECO:0000313" key="2">
    <source>
        <dbReference type="Proteomes" id="UP000066487"/>
    </source>
</evidence>
<dbReference type="Proteomes" id="UP000066487">
    <property type="component" value="Chromosome"/>
</dbReference>
<reference evidence="1 2" key="2">
    <citation type="journal article" date="2018" name="Nature">
        <title>Mutant phenotypes for thousands of bacterial genes of unknown function.</title>
        <authorList>
            <person name="Price M.N."/>
            <person name="Wetmore K.M."/>
            <person name="Waters R.J."/>
            <person name="Callaghan M."/>
            <person name="Ray J."/>
            <person name="Liu H."/>
            <person name="Kuehl J.V."/>
            <person name="Melnyk R.A."/>
            <person name="Lamson J.S."/>
            <person name="Suh Y."/>
            <person name="Carlson H.K."/>
            <person name="Esquivel Z."/>
            <person name="Sadeeshkumar H."/>
            <person name="Chakraborty R."/>
            <person name="Zane G.M."/>
            <person name="Rubin B.E."/>
            <person name="Wall J.D."/>
            <person name="Visel A."/>
            <person name="Bristow J."/>
            <person name="Blow M.J."/>
            <person name="Arkin A.P."/>
            <person name="Deutschbauer A.M."/>
        </authorList>
    </citation>
    <scope>NUCLEOTIDE SEQUENCE [LARGE SCALE GENOMIC DNA]</scope>
    <source>
        <strain evidence="1 2">FW300-N2E3</strain>
    </source>
</reference>
<name>A0A0N9WDL7_PSEFL</name>
<dbReference type="AlphaFoldDB" id="A0A0N9WDL7"/>
<accession>A0A0N9WDL7</accession>
<dbReference type="EMBL" id="CP012830">
    <property type="protein sequence ID" value="ALI00936.1"/>
    <property type="molecule type" value="Genomic_DNA"/>
</dbReference>
<organism evidence="1 2">
    <name type="scientific">Pseudomonas fluorescens</name>
    <dbReference type="NCBI Taxonomy" id="294"/>
    <lineage>
        <taxon>Bacteria</taxon>
        <taxon>Pseudomonadati</taxon>
        <taxon>Pseudomonadota</taxon>
        <taxon>Gammaproteobacteria</taxon>
        <taxon>Pseudomonadales</taxon>
        <taxon>Pseudomonadaceae</taxon>
        <taxon>Pseudomonas</taxon>
    </lineage>
</organism>
<protein>
    <submittedName>
        <fullName evidence="1">Uncharacterized protein</fullName>
    </submittedName>
</protein>
<gene>
    <name evidence="1" type="ORF">AO353_07685</name>
</gene>
<sequence length="111" mass="12494">MTYSIDRFSTATAYFLIKTLQATLLMAHRGSQTPYPQKRQQTLGATVQTIQYAVENHVQAAYFVGLNSQRRVKPSIWSFINQKLESHDLYGLQRTANILSTEAPTEIGGKS</sequence>
<reference evidence="2" key="1">
    <citation type="submission" date="2015-09" db="EMBL/GenBank/DDBJ databases">
        <title>Whole genome sequence of Pseudomonas fluorescens FW300-N2E3.</title>
        <authorList>
            <person name="Ray J."/>
            <person name="Melnyk R."/>
            <person name="Deutschbauer A."/>
        </authorList>
    </citation>
    <scope>NUCLEOTIDE SEQUENCE [LARGE SCALE GENOMIC DNA]</scope>
    <source>
        <strain evidence="2">FW300-N2E3</strain>
    </source>
</reference>
<proteinExistence type="predicted"/>
<evidence type="ECO:0000313" key="1">
    <source>
        <dbReference type="EMBL" id="ALI00936.1"/>
    </source>
</evidence>